<evidence type="ECO:0000313" key="3">
    <source>
        <dbReference type="Proteomes" id="UP000593567"/>
    </source>
</evidence>
<feature type="compositionally biased region" description="Low complexity" evidence="1">
    <location>
        <begin position="214"/>
        <end position="226"/>
    </location>
</feature>
<name>A0A7J7IV49_BUGNE</name>
<comment type="caution">
    <text evidence="2">The sequence shown here is derived from an EMBL/GenBank/DDBJ whole genome shotgun (WGS) entry which is preliminary data.</text>
</comment>
<accession>A0A7J7IV49</accession>
<dbReference type="AlphaFoldDB" id="A0A7J7IV49"/>
<protein>
    <submittedName>
        <fullName evidence="2">Uncharacterized protein</fullName>
    </submittedName>
</protein>
<keyword evidence="3" id="KW-1185">Reference proteome</keyword>
<feature type="region of interest" description="Disordered" evidence="1">
    <location>
        <begin position="214"/>
        <end position="235"/>
    </location>
</feature>
<reference evidence="2" key="1">
    <citation type="submission" date="2020-06" db="EMBL/GenBank/DDBJ databases">
        <title>Draft genome of Bugula neritina, a colonial animal packing powerful symbionts and potential medicines.</title>
        <authorList>
            <person name="Rayko M."/>
        </authorList>
    </citation>
    <scope>NUCLEOTIDE SEQUENCE [LARGE SCALE GENOMIC DNA]</scope>
    <source>
        <strain evidence="2">Kwan_BN1</strain>
    </source>
</reference>
<proteinExistence type="predicted"/>
<organism evidence="2 3">
    <name type="scientific">Bugula neritina</name>
    <name type="common">Brown bryozoan</name>
    <name type="synonym">Sertularia neritina</name>
    <dbReference type="NCBI Taxonomy" id="10212"/>
    <lineage>
        <taxon>Eukaryota</taxon>
        <taxon>Metazoa</taxon>
        <taxon>Spiralia</taxon>
        <taxon>Lophotrochozoa</taxon>
        <taxon>Bryozoa</taxon>
        <taxon>Gymnolaemata</taxon>
        <taxon>Cheilostomatida</taxon>
        <taxon>Flustrina</taxon>
        <taxon>Buguloidea</taxon>
        <taxon>Bugulidae</taxon>
        <taxon>Bugula</taxon>
    </lineage>
</organism>
<dbReference type="EMBL" id="VXIV02003365">
    <property type="protein sequence ID" value="KAF6017720.1"/>
    <property type="molecule type" value="Genomic_DNA"/>
</dbReference>
<evidence type="ECO:0000313" key="2">
    <source>
        <dbReference type="EMBL" id="KAF6017720.1"/>
    </source>
</evidence>
<sequence>MNSRFSFAHKTLNPPKSYLQNVQKLESSQQQFLNDKGDTYATSRFTEPPSPFHCQGIAKAVQPISTQVADNHEVTSEYDHLLPEEPFNQPEPDWDEWKTGTIFNSHQSSNTNQENANITSAKNEWANKNDSVDDDGISYSPLPCSQAILTSSVVGERIGNNCNYISERAVSAGKDFYIANVSHDMQPSSQQYSSGTMHSKHVPILDFEVFQEQDSLSNQNNQNSSQKLAASKKPLVKNGEQRAYVRMQNSQLQTQSFPNQSDSPLKNAVSFFY</sequence>
<evidence type="ECO:0000256" key="1">
    <source>
        <dbReference type="SAM" id="MobiDB-lite"/>
    </source>
</evidence>
<gene>
    <name evidence="2" type="ORF">EB796_023968</name>
</gene>
<dbReference type="Proteomes" id="UP000593567">
    <property type="component" value="Unassembled WGS sequence"/>
</dbReference>